<organism evidence="2">
    <name type="scientific">Arundo donax</name>
    <name type="common">Giant reed</name>
    <name type="synonym">Donax arundinaceus</name>
    <dbReference type="NCBI Taxonomy" id="35708"/>
    <lineage>
        <taxon>Eukaryota</taxon>
        <taxon>Viridiplantae</taxon>
        <taxon>Streptophyta</taxon>
        <taxon>Embryophyta</taxon>
        <taxon>Tracheophyta</taxon>
        <taxon>Spermatophyta</taxon>
        <taxon>Magnoliopsida</taxon>
        <taxon>Liliopsida</taxon>
        <taxon>Poales</taxon>
        <taxon>Poaceae</taxon>
        <taxon>PACMAD clade</taxon>
        <taxon>Arundinoideae</taxon>
        <taxon>Arundineae</taxon>
        <taxon>Arundo</taxon>
    </lineage>
</organism>
<evidence type="ECO:0000256" key="1">
    <source>
        <dbReference type="SAM" id="MobiDB-lite"/>
    </source>
</evidence>
<protein>
    <submittedName>
        <fullName evidence="2">Uncharacterized protein</fullName>
    </submittedName>
</protein>
<reference evidence="2" key="1">
    <citation type="submission" date="2014-09" db="EMBL/GenBank/DDBJ databases">
        <authorList>
            <person name="Magalhaes I.L.F."/>
            <person name="Oliveira U."/>
            <person name="Santos F.R."/>
            <person name="Vidigal T.H.D.A."/>
            <person name="Brescovit A.D."/>
            <person name="Santos A.J."/>
        </authorList>
    </citation>
    <scope>NUCLEOTIDE SEQUENCE</scope>
    <source>
        <tissue evidence="2">Shoot tissue taken approximately 20 cm above the soil surface</tissue>
    </source>
</reference>
<evidence type="ECO:0000313" key="2">
    <source>
        <dbReference type="EMBL" id="JAE18588.1"/>
    </source>
</evidence>
<accession>A0A0A9GD83</accession>
<name>A0A0A9GD83_ARUDO</name>
<reference evidence="2" key="2">
    <citation type="journal article" date="2015" name="Data Brief">
        <title>Shoot transcriptome of the giant reed, Arundo donax.</title>
        <authorList>
            <person name="Barrero R.A."/>
            <person name="Guerrero F.D."/>
            <person name="Moolhuijzen P."/>
            <person name="Goolsby J.A."/>
            <person name="Tidwell J."/>
            <person name="Bellgard S.E."/>
            <person name="Bellgard M.I."/>
        </authorList>
    </citation>
    <scope>NUCLEOTIDE SEQUENCE</scope>
    <source>
        <tissue evidence="2">Shoot tissue taken approximately 20 cm above the soil surface</tissue>
    </source>
</reference>
<dbReference type="EMBL" id="GBRH01179308">
    <property type="protein sequence ID" value="JAE18588.1"/>
    <property type="molecule type" value="Transcribed_RNA"/>
</dbReference>
<proteinExistence type="predicted"/>
<feature type="region of interest" description="Disordered" evidence="1">
    <location>
        <begin position="55"/>
        <end position="76"/>
    </location>
</feature>
<feature type="region of interest" description="Disordered" evidence="1">
    <location>
        <begin position="1"/>
        <end position="36"/>
    </location>
</feature>
<dbReference type="AlphaFoldDB" id="A0A0A9GD83"/>
<feature type="compositionally biased region" description="Polar residues" evidence="1">
    <location>
        <begin position="25"/>
        <end position="36"/>
    </location>
</feature>
<sequence>MPPLSLHQSNGEGERGRDTLAGEEATTQGITPTNSWELLARSTRSSWHQTRQIAHHTKAMSGNLRRGSKLQLASLS</sequence>
<feature type="compositionally biased region" description="Polar residues" evidence="1">
    <location>
        <begin position="1"/>
        <end position="11"/>
    </location>
</feature>